<evidence type="ECO:0000313" key="2">
    <source>
        <dbReference type="EMBL" id="BCI86189.1"/>
    </source>
</evidence>
<dbReference type="InterPro" id="IPR036291">
    <property type="entry name" value="NAD(P)-bd_dom_sf"/>
</dbReference>
<dbReference type="SUPFAM" id="SSF51735">
    <property type="entry name" value="NAD(P)-binding Rossmann-fold domains"/>
    <property type="match status" value="1"/>
</dbReference>
<accession>A0A7G1I9J2</accession>
<proteinExistence type="predicted"/>
<dbReference type="GO" id="GO:0016614">
    <property type="term" value="F:oxidoreductase activity, acting on CH-OH group of donors"/>
    <property type="evidence" value="ECO:0007669"/>
    <property type="project" value="InterPro"/>
</dbReference>
<dbReference type="InterPro" id="IPR022674">
    <property type="entry name" value="G6P_DH_NAD-bd"/>
</dbReference>
<dbReference type="EMBL" id="AP023343">
    <property type="protein sequence ID" value="BCI86189.1"/>
    <property type="molecule type" value="Genomic_DNA"/>
</dbReference>
<dbReference type="GO" id="GO:0006006">
    <property type="term" value="P:glucose metabolic process"/>
    <property type="evidence" value="ECO:0007669"/>
    <property type="project" value="InterPro"/>
</dbReference>
<evidence type="ECO:0000259" key="1">
    <source>
        <dbReference type="Pfam" id="PF00479"/>
    </source>
</evidence>
<feature type="domain" description="Glucose-6-phosphate dehydrogenase NAD-binding" evidence="1">
    <location>
        <begin position="13"/>
        <end position="68"/>
    </location>
</feature>
<protein>
    <recommendedName>
        <fullName evidence="1">Glucose-6-phosphate dehydrogenase NAD-binding domain-containing protein</fullName>
    </recommendedName>
</protein>
<organism evidence="2 3">
    <name type="scientific">Mycobacterium kansasii</name>
    <dbReference type="NCBI Taxonomy" id="1768"/>
    <lineage>
        <taxon>Bacteria</taxon>
        <taxon>Bacillati</taxon>
        <taxon>Actinomycetota</taxon>
        <taxon>Actinomycetes</taxon>
        <taxon>Mycobacteriales</taxon>
        <taxon>Mycobacteriaceae</taxon>
        <taxon>Mycobacterium</taxon>
    </lineage>
</organism>
<dbReference type="Gene3D" id="3.40.50.720">
    <property type="entry name" value="NAD(P)-binding Rossmann-like Domain"/>
    <property type="match status" value="1"/>
</dbReference>
<reference evidence="2 3" key="1">
    <citation type="submission" date="2020-07" db="EMBL/GenBank/DDBJ databases">
        <title>Mycobacterium kansasii (former subtype) with zoonotic potential isolated from diseased indoor pet cat, Japan.</title>
        <authorList>
            <person name="Fukano H."/>
            <person name="Terazono T."/>
            <person name="Hoshino Y."/>
        </authorList>
    </citation>
    <scope>NUCLEOTIDE SEQUENCE [LARGE SCALE GENOMIC DNA]</scope>
    <source>
        <strain evidence="2 3">Kuro-I</strain>
    </source>
</reference>
<dbReference type="AlphaFoldDB" id="A0A7G1I9J2"/>
<evidence type="ECO:0000313" key="3">
    <source>
        <dbReference type="Proteomes" id="UP000516380"/>
    </source>
</evidence>
<name>A0A7G1I9J2_MYCKA</name>
<dbReference type="Pfam" id="PF00479">
    <property type="entry name" value="G6PD_N"/>
    <property type="match status" value="1"/>
</dbReference>
<dbReference type="Proteomes" id="UP000516380">
    <property type="component" value="Chromosome"/>
</dbReference>
<sequence>MAGSVSSASDVLVIFGITGDLARKMTFRALYRLERRGLLDCPIVGVASDDIPVDKLVERAREAIGQSGRSSTTRCSPGWPAGCPIYRAT</sequence>
<keyword evidence="3" id="KW-1185">Reference proteome</keyword>
<gene>
    <name evidence="2" type="ORF">NIIDMKKI_13950</name>
</gene>
<dbReference type="GO" id="GO:0050661">
    <property type="term" value="F:NADP binding"/>
    <property type="evidence" value="ECO:0007669"/>
    <property type="project" value="InterPro"/>
</dbReference>